<dbReference type="GO" id="GO:0015297">
    <property type="term" value="F:antiporter activity"/>
    <property type="evidence" value="ECO:0007669"/>
    <property type="project" value="UniProtKB-KW"/>
</dbReference>
<evidence type="ECO:0000256" key="5">
    <source>
        <dbReference type="ARBA" id="ARBA00022448"/>
    </source>
</evidence>
<proteinExistence type="inferred from homology"/>
<keyword evidence="10" id="KW-0406">Ion transport</keyword>
<evidence type="ECO:0000313" key="15">
    <source>
        <dbReference type="Proteomes" id="UP000238081"/>
    </source>
</evidence>
<gene>
    <name evidence="14" type="ORF">AWN73_05955</name>
</gene>
<feature type="transmembrane region" description="Helical" evidence="13">
    <location>
        <begin position="354"/>
        <end position="372"/>
    </location>
</feature>
<evidence type="ECO:0000256" key="3">
    <source>
        <dbReference type="ARBA" id="ARBA00010199"/>
    </source>
</evidence>
<feature type="transmembrane region" description="Helical" evidence="13">
    <location>
        <begin position="284"/>
        <end position="306"/>
    </location>
</feature>
<comment type="subcellular location">
    <subcellularLocation>
        <location evidence="2">Cell membrane</location>
        <topology evidence="2">Multi-pass membrane protein</topology>
    </subcellularLocation>
</comment>
<feature type="transmembrane region" description="Helical" evidence="13">
    <location>
        <begin position="95"/>
        <end position="116"/>
    </location>
</feature>
<dbReference type="CDD" id="cd13138">
    <property type="entry name" value="MATE_yoeA_like"/>
    <property type="match status" value="1"/>
</dbReference>
<dbReference type="PANTHER" id="PTHR43298:SF2">
    <property type="entry name" value="FMN_FAD EXPORTER YEEO-RELATED"/>
    <property type="match status" value="1"/>
</dbReference>
<feature type="transmembrane region" description="Helical" evidence="13">
    <location>
        <begin position="239"/>
        <end position="264"/>
    </location>
</feature>
<feature type="transmembrane region" description="Helical" evidence="13">
    <location>
        <begin position="195"/>
        <end position="218"/>
    </location>
</feature>
<comment type="function">
    <text evidence="1">Multidrug efflux pump.</text>
</comment>
<dbReference type="PANTHER" id="PTHR43298">
    <property type="entry name" value="MULTIDRUG RESISTANCE PROTEIN NORM-RELATED"/>
    <property type="match status" value="1"/>
</dbReference>
<dbReference type="InterPro" id="IPR050222">
    <property type="entry name" value="MATE_MdtK"/>
</dbReference>
<evidence type="ECO:0000256" key="10">
    <source>
        <dbReference type="ARBA" id="ARBA00023065"/>
    </source>
</evidence>
<dbReference type="Proteomes" id="UP000238081">
    <property type="component" value="Unassembled WGS sequence"/>
</dbReference>
<feature type="transmembrane region" description="Helical" evidence="13">
    <location>
        <begin position="318"/>
        <end position="342"/>
    </location>
</feature>
<dbReference type="GO" id="GO:0042910">
    <property type="term" value="F:xenobiotic transmembrane transporter activity"/>
    <property type="evidence" value="ECO:0007669"/>
    <property type="project" value="InterPro"/>
</dbReference>
<keyword evidence="11 13" id="KW-0472">Membrane</keyword>
<evidence type="ECO:0000256" key="11">
    <source>
        <dbReference type="ARBA" id="ARBA00023136"/>
    </source>
</evidence>
<reference evidence="14 15" key="1">
    <citation type="submission" date="2016-01" db="EMBL/GenBank/DDBJ databases">
        <title>Characterization of the Clostridium difficile lineages that are prevalent in Hong Kong and China.</title>
        <authorList>
            <person name="Kwok J.S.-L."/>
            <person name="Lam W.-Y."/>
            <person name="Ip M."/>
            <person name="Chan T.-F."/>
            <person name="Hawkey P.M."/>
            <person name="Tsui S.K.-W."/>
        </authorList>
    </citation>
    <scope>NUCLEOTIDE SEQUENCE [LARGE SCALE GENOMIC DNA]</scope>
    <source>
        <strain evidence="14 15">300064</strain>
    </source>
</reference>
<feature type="transmembrane region" description="Helical" evidence="13">
    <location>
        <begin position="384"/>
        <end position="404"/>
    </location>
</feature>
<comment type="caution">
    <text evidence="14">The sequence shown here is derived from an EMBL/GenBank/DDBJ whole genome shotgun (WGS) entry which is preliminary data.</text>
</comment>
<evidence type="ECO:0000256" key="13">
    <source>
        <dbReference type="SAM" id="Phobius"/>
    </source>
</evidence>
<evidence type="ECO:0000256" key="4">
    <source>
        <dbReference type="ARBA" id="ARBA00020268"/>
    </source>
</evidence>
<evidence type="ECO:0000313" key="14">
    <source>
        <dbReference type="EMBL" id="PPV12075.1"/>
    </source>
</evidence>
<evidence type="ECO:0000256" key="12">
    <source>
        <dbReference type="ARBA" id="ARBA00031636"/>
    </source>
</evidence>
<dbReference type="RefSeq" id="WP_003432799.1">
    <property type="nucleotide sequence ID" value="NZ_CABIVR010000003.1"/>
</dbReference>
<evidence type="ECO:0000256" key="1">
    <source>
        <dbReference type="ARBA" id="ARBA00003408"/>
    </source>
</evidence>
<dbReference type="InterPro" id="IPR048279">
    <property type="entry name" value="MdtK-like"/>
</dbReference>
<feature type="transmembrane region" description="Helical" evidence="13">
    <location>
        <begin position="136"/>
        <end position="157"/>
    </location>
</feature>
<organism evidence="14 15">
    <name type="scientific">Clostridium butyricum</name>
    <dbReference type="NCBI Taxonomy" id="1492"/>
    <lineage>
        <taxon>Bacteria</taxon>
        <taxon>Bacillati</taxon>
        <taxon>Bacillota</taxon>
        <taxon>Clostridia</taxon>
        <taxon>Eubacteriales</taxon>
        <taxon>Clostridiaceae</taxon>
        <taxon>Clostridium</taxon>
    </lineage>
</organism>
<accession>A0A2S7F5M3</accession>
<dbReference type="Pfam" id="PF01554">
    <property type="entry name" value="MatE"/>
    <property type="match status" value="2"/>
</dbReference>
<dbReference type="PIRSF" id="PIRSF006603">
    <property type="entry name" value="DinF"/>
    <property type="match status" value="1"/>
</dbReference>
<feature type="transmembrane region" description="Helical" evidence="13">
    <location>
        <begin position="416"/>
        <end position="437"/>
    </location>
</feature>
<dbReference type="EMBL" id="LRDH01000162">
    <property type="protein sequence ID" value="PPV12075.1"/>
    <property type="molecule type" value="Genomic_DNA"/>
</dbReference>
<evidence type="ECO:0000256" key="9">
    <source>
        <dbReference type="ARBA" id="ARBA00022989"/>
    </source>
</evidence>
<evidence type="ECO:0000256" key="6">
    <source>
        <dbReference type="ARBA" id="ARBA00022449"/>
    </source>
</evidence>
<name>A0A2S7F5M3_CLOBU</name>
<dbReference type="InterPro" id="IPR002528">
    <property type="entry name" value="MATE_fam"/>
</dbReference>
<keyword evidence="9 13" id="KW-1133">Transmembrane helix</keyword>
<evidence type="ECO:0000256" key="2">
    <source>
        <dbReference type="ARBA" id="ARBA00004651"/>
    </source>
</evidence>
<feature type="transmembrane region" description="Helical" evidence="13">
    <location>
        <begin position="59"/>
        <end position="83"/>
    </location>
</feature>
<evidence type="ECO:0000256" key="7">
    <source>
        <dbReference type="ARBA" id="ARBA00022475"/>
    </source>
</evidence>
<protein>
    <recommendedName>
        <fullName evidence="4">Probable multidrug resistance protein NorM</fullName>
    </recommendedName>
    <alternativeName>
        <fullName evidence="12">Multidrug-efflux transporter</fullName>
    </alternativeName>
</protein>
<keyword evidence="8 13" id="KW-0812">Transmembrane</keyword>
<dbReference type="NCBIfam" id="TIGR00797">
    <property type="entry name" value="matE"/>
    <property type="match status" value="1"/>
</dbReference>
<evidence type="ECO:0000256" key="8">
    <source>
        <dbReference type="ARBA" id="ARBA00022692"/>
    </source>
</evidence>
<keyword evidence="7" id="KW-1003">Cell membrane</keyword>
<dbReference type="GO" id="GO:0006811">
    <property type="term" value="P:monoatomic ion transport"/>
    <property type="evidence" value="ECO:0007669"/>
    <property type="project" value="UniProtKB-KW"/>
</dbReference>
<keyword evidence="5" id="KW-0813">Transport</keyword>
<feature type="transmembrane region" description="Helical" evidence="13">
    <location>
        <begin position="169"/>
        <end position="189"/>
    </location>
</feature>
<keyword evidence="6" id="KW-0050">Antiport</keyword>
<dbReference type="GO" id="GO:0005886">
    <property type="term" value="C:plasma membrane"/>
    <property type="evidence" value="ECO:0007669"/>
    <property type="project" value="UniProtKB-SubCell"/>
</dbReference>
<comment type="similarity">
    <text evidence="3">Belongs to the multi antimicrobial extrusion (MATE) (TC 2.A.66.1) family.</text>
</comment>
<feature type="transmembrane region" description="Helical" evidence="13">
    <location>
        <begin position="12"/>
        <end position="30"/>
    </location>
</feature>
<sequence>MKKRDYSLTEGIIWKSILFFAVPIMLSNLLQQLYSAVDSSIVGIFAGSMPLAAVGSSGALINLLVGFFLGISTGTSVIFAKYFGADDKKKLLKTMNTSIILSSIAGIIITIVGMIWTKSLLEFMHCPEDVIDLSVMYLRVYFLGIVGMMIYNVGAGIIRARGDSKHPLYYLFVSGVLNLVLDILFVAVFNMGVAGAAFATVISQYVSAALVIINLMNIPESYRLRLKKIHFDKETANEIIRLGIPCGLQAAMFNISNMLVQIKINDFGSIAMAGCAAYEKIDSFLYVPMMAFGLAISTFVGQNIGAGKTDRIKKGVKVCLGYAVIITFIMSILVLLSGSYLINLFTTSEEVKNMGLVMMYIIAPFTFTHCFTEVLAGAIRGAGFAFHTMILTATGICLFRVIWLSSMLSYMNDIRVLYWCYPASWIFCSICFIIYYLRGRWLTNSLQSEY</sequence>
<dbReference type="AlphaFoldDB" id="A0A2S7F5M3"/>